<sequence>MSGIVLTFGLEPGRNINARIAAVALLAWNDLVREAALAVDPRDRLVIELLPIERGSFRFPQILRYAEDAAKDVAEGAGDYPYLKKAALALATLTLGGFIGAIAQEALQDDVQKVRLIEMDPQVFGEQGAQQVEEMQRRIAEAPTVQAFMA</sequence>
<reference evidence="1" key="1">
    <citation type="submission" date="2020-02" db="EMBL/GenBank/DDBJ databases">
        <authorList>
            <person name="Meier V. D."/>
        </authorList>
    </citation>
    <scope>NUCLEOTIDE SEQUENCE</scope>
    <source>
        <strain evidence="1">AVDCRST_MAG39</strain>
    </source>
</reference>
<organism evidence="1">
    <name type="scientific">uncultured Sphingomonadaceae bacterium</name>
    <dbReference type="NCBI Taxonomy" id="169976"/>
    <lineage>
        <taxon>Bacteria</taxon>
        <taxon>Pseudomonadati</taxon>
        <taxon>Pseudomonadota</taxon>
        <taxon>Alphaproteobacteria</taxon>
        <taxon>Sphingomonadales</taxon>
        <taxon>Sphingomonadaceae</taxon>
        <taxon>environmental samples</taxon>
    </lineage>
</organism>
<protein>
    <submittedName>
        <fullName evidence="1">Uncharacterized protein</fullName>
    </submittedName>
</protein>
<name>A0A6J4S3S0_9SPHN</name>
<evidence type="ECO:0000313" key="1">
    <source>
        <dbReference type="EMBL" id="CAA9484585.1"/>
    </source>
</evidence>
<dbReference type="AlphaFoldDB" id="A0A6J4S3S0"/>
<gene>
    <name evidence="1" type="ORF">AVDCRST_MAG39-253</name>
</gene>
<proteinExistence type="predicted"/>
<dbReference type="EMBL" id="CADCVW010000014">
    <property type="protein sequence ID" value="CAA9484585.1"/>
    <property type="molecule type" value="Genomic_DNA"/>
</dbReference>
<accession>A0A6J4S3S0</accession>